<organism evidence="3 4">
    <name type="scientific">Sulfurirhabdus autotrophica</name>
    <dbReference type="NCBI Taxonomy" id="1706046"/>
    <lineage>
        <taxon>Bacteria</taxon>
        <taxon>Pseudomonadati</taxon>
        <taxon>Pseudomonadota</taxon>
        <taxon>Betaproteobacteria</taxon>
        <taxon>Nitrosomonadales</taxon>
        <taxon>Sulfuricellaceae</taxon>
        <taxon>Sulfurirhabdus</taxon>
    </lineage>
</organism>
<accession>A0A4R3XWB4</accession>
<dbReference type="EMBL" id="SMCO01000027">
    <property type="protein sequence ID" value="TCV81059.1"/>
    <property type="molecule type" value="Genomic_DNA"/>
</dbReference>
<evidence type="ECO:0000256" key="1">
    <source>
        <dbReference type="SAM" id="MobiDB-lite"/>
    </source>
</evidence>
<dbReference type="RefSeq" id="WP_124944959.1">
    <property type="nucleotide sequence ID" value="NZ_BHVT01000005.1"/>
</dbReference>
<dbReference type="Proteomes" id="UP000295367">
    <property type="component" value="Unassembled WGS sequence"/>
</dbReference>
<reference evidence="3 4" key="1">
    <citation type="submission" date="2019-03" db="EMBL/GenBank/DDBJ databases">
        <title>Genomic Encyclopedia of Type Strains, Phase IV (KMG-IV): sequencing the most valuable type-strain genomes for metagenomic binning, comparative biology and taxonomic classification.</title>
        <authorList>
            <person name="Goeker M."/>
        </authorList>
    </citation>
    <scope>NUCLEOTIDE SEQUENCE [LARGE SCALE GENOMIC DNA]</scope>
    <source>
        <strain evidence="3 4">DSM 100309</strain>
    </source>
</reference>
<feature type="region of interest" description="Disordered" evidence="1">
    <location>
        <begin position="747"/>
        <end position="773"/>
    </location>
</feature>
<proteinExistence type="predicted"/>
<feature type="transmembrane region" description="Helical" evidence="2">
    <location>
        <begin position="638"/>
        <end position="659"/>
    </location>
</feature>
<keyword evidence="2" id="KW-0472">Membrane</keyword>
<feature type="transmembrane region" description="Helical" evidence="2">
    <location>
        <begin position="679"/>
        <end position="697"/>
    </location>
</feature>
<keyword evidence="2" id="KW-0812">Transmembrane</keyword>
<keyword evidence="2" id="KW-1133">Transmembrane helix</keyword>
<protein>
    <submittedName>
        <fullName evidence="3">Uncharacterized protein</fullName>
    </submittedName>
</protein>
<gene>
    <name evidence="3" type="ORF">EDC63_12717</name>
</gene>
<dbReference type="OrthoDB" id="9121719at2"/>
<evidence type="ECO:0000256" key="2">
    <source>
        <dbReference type="SAM" id="Phobius"/>
    </source>
</evidence>
<evidence type="ECO:0000313" key="3">
    <source>
        <dbReference type="EMBL" id="TCV81059.1"/>
    </source>
</evidence>
<keyword evidence="4" id="KW-1185">Reference proteome</keyword>
<feature type="transmembrane region" description="Helical" evidence="2">
    <location>
        <begin position="718"/>
        <end position="737"/>
    </location>
</feature>
<sequence>MSAEATLLPKEVAALVHHIELNRSGWWDKVVQRLTLAAVWWSDHPASVNEIKKTLLQEFKLSLSHDKLRAVLSVLEKQDLLVALHEGQYRIPDAQRLVFEQDIAAAEKVELNAREFFCKLASELCAGIDAISVWSAFQTELLTPLIKELGANAYHLITGESLHVNHNLVNYFLKKFKPEFHSGLRELVTSFLDPKQDEVRAHVSRMLHARFCVEAGGLPESAIQKLSATVSKQAKFRVFVDTNLLFSLLELHENPSNDAARELLELITQLKSNPKVQLFIVPRTIEEAKTSIASAKYRLSGIPAGENFTQAALNVGVSGMVERFLSERLRRGGKLTTEDWFDPYLNDFVTIARGKGVEFFNESLDSYAIRQDVIDDILYVQDSEKRFDEGRRKSYQKVAHDMILWHFVSDQRPSYIESPIDSRDWILTVDYRLIGFDEYKQKNSGSKIPLCLHPTSLIQLLQFWVPRTKEFEEAMLGSMRLPFLFQEFDAEGERTSLRILKGLGRFEGRDDISVQTLTSVILNDGLRARLPSKKTGDGEAEIAYIRDALVEEMKARTTAEANKAQQLQTIVNEKEAALNALDASERLKTAEVIRLNKKIEEKETREKATDERLTTQGAEIEELKTQLKRTDENNRQRFALFAYFGLLSLVLLGAGVAAWQADRLFPDWAKFIGKNPLRGLVAVLVFVVGHLLLEYWSRRNQRIAQLWFLKQIGRFRRWLWALVVLSFMLGVIGNLYANQIQKQIDQEQSALSSPERRPSPVYVPDSKKTPSLN</sequence>
<comment type="caution">
    <text evidence="3">The sequence shown here is derived from an EMBL/GenBank/DDBJ whole genome shotgun (WGS) entry which is preliminary data.</text>
</comment>
<dbReference type="AlphaFoldDB" id="A0A4R3XWB4"/>
<name>A0A4R3XWB4_9PROT</name>
<evidence type="ECO:0000313" key="4">
    <source>
        <dbReference type="Proteomes" id="UP000295367"/>
    </source>
</evidence>